<sequence>MSSSYFLVLYVAISIPVIGVGAGATAFGLLPTAVVFSGLVALLASGAFASLARRA</sequence>
<comment type="caution">
    <text evidence="2">The sequence shown here is derived from an EMBL/GenBank/DDBJ whole genome shotgun (WGS) entry which is preliminary data.</text>
</comment>
<keyword evidence="3" id="KW-1185">Reference proteome</keyword>
<organism evidence="2 3">
    <name type="scientific">Pseudonocardia hydrocarbonoxydans</name>
    <dbReference type="NCBI Taxonomy" id="76726"/>
    <lineage>
        <taxon>Bacteria</taxon>
        <taxon>Bacillati</taxon>
        <taxon>Actinomycetota</taxon>
        <taxon>Actinomycetes</taxon>
        <taxon>Pseudonocardiales</taxon>
        <taxon>Pseudonocardiaceae</taxon>
        <taxon>Pseudonocardia</taxon>
    </lineage>
</organism>
<feature type="transmembrane region" description="Helical" evidence="1">
    <location>
        <begin position="7"/>
        <end position="27"/>
    </location>
</feature>
<evidence type="ECO:0000313" key="2">
    <source>
        <dbReference type="EMBL" id="GEC22626.1"/>
    </source>
</evidence>
<proteinExistence type="predicted"/>
<protein>
    <submittedName>
        <fullName evidence="2">Uncharacterized protein</fullName>
    </submittedName>
</protein>
<accession>A0A4Y3WYU8</accession>
<keyword evidence="1" id="KW-1133">Transmembrane helix</keyword>
<dbReference type="EMBL" id="BJNG01000050">
    <property type="protein sequence ID" value="GEC22626.1"/>
    <property type="molecule type" value="Genomic_DNA"/>
</dbReference>
<feature type="transmembrane region" description="Helical" evidence="1">
    <location>
        <begin position="33"/>
        <end position="52"/>
    </location>
</feature>
<keyword evidence="1" id="KW-0472">Membrane</keyword>
<evidence type="ECO:0000313" key="3">
    <source>
        <dbReference type="Proteomes" id="UP000320338"/>
    </source>
</evidence>
<evidence type="ECO:0000256" key="1">
    <source>
        <dbReference type="SAM" id="Phobius"/>
    </source>
</evidence>
<gene>
    <name evidence="2" type="ORF">PHY01_49090</name>
</gene>
<reference evidence="2 3" key="1">
    <citation type="submission" date="2019-06" db="EMBL/GenBank/DDBJ databases">
        <title>Whole genome shotgun sequence of Pseudonocardia hydrocarbonoxydans NBRC 14498.</title>
        <authorList>
            <person name="Hosoyama A."/>
            <person name="Uohara A."/>
            <person name="Ohji S."/>
            <person name="Ichikawa N."/>
        </authorList>
    </citation>
    <scope>NUCLEOTIDE SEQUENCE [LARGE SCALE GENOMIC DNA]</scope>
    <source>
        <strain evidence="2 3">NBRC 14498</strain>
    </source>
</reference>
<name>A0A4Y3WYU8_9PSEU</name>
<dbReference type="Proteomes" id="UP000320338">
    <property type="component" value="Unassembled WGS sequence"/>
</dbReference>
<dbReference type="AlphaFoldDB" id="A0A4Y3WYU8"/>
<keyword evidence="1" id="KW-0812">Transmembrane</keyword>